<dbReference type="PANTHER" id="PTHR39198:SF1">
    <property type="entry name" value="ALPHA-GALACTOSIDASE NEW3 DOMAIN-CONTAINING PROTEIN"/>
    <property type="match status" value="1"/>
</dbReference>
<feature type="chain" id="PRO_5003228591" description="Alpha-galactosidase NEW3 domain-containing protein" evidence="2">
    <location>
        <begin position="27"/>
        <end position="386"/>
    </location>
</feature>
<gene>
    <name evidence="4" type="ordered locus">ANT_28220</name>
</gene>
<dbReference type="Gene3D" id="2.60.40.10">
    <property type="entry name" value="Immunoglobulins"/>
    <property type="match status" value="1"/>
</dbReference>
<organism evidence="4 5">
    <name type="scientific">Anaerolinea thermophila (strain DSM 14523 / JCM 11388 / NBRC 100420 / UNI-1)</name>
    <dbReference type="NCBI Taxonomy" id="926569"/>
    <lineage>
        <taxon>Bacteria</taxon>
        <taxon>Bacillati</taxon>
        <taxon>Chloroflexota</taxon>
        <taxon>Anaerolineae</taxon>
        <taxon>Anaerolineales</taxon>
        <taxon>Anaerolineaceae</taxon>
        <taxon>Anaerolinea</taxon>
    </lineage>
</organism>
<feature type="transmembrane region" description="Helical" evidence="1">
    <location>
        <begin position="360"/>
        <end position="380"/>
    </location>
</feature>
<dbReference type="EMBL" id="AP012029">
    <property type="protein sequence ID" value="BAJ64848.1"/>
    <property type="molecule type" value="Genomic_DNA"/>
</dbReference>
<evidence type="ECO:0000313" key="4">
    <source>
        <dbReference type="EMBL" id="BAJ64848.1"/>
    </source>
</evidence>
<dbReference type="eggNOG" id="COG1470">
    <property type="taxonomic scope" value="Bacteria"/>
</dbReference>
<feature type="domain" description="Alpha-galactosidase NEW3" evidence="3">
    <location>
        <begin position="266"/>
        <end position="340"/>
    </location>
</feature>
<accession>E8N1A5</accession>
<dbReference type="OrthoDB" id="8631677at2"/>
<name>E8N1A5_ANATU</name>
<dbReference type="KEGG" id="atm:ANT_28220"/>
<dbReference type="RefSeq" id="WP_013561194.1">
    <property type="nucleotide sequence ID" value="NC_014960.1"/>
</dbReference>
<dbReference type="InterPro" id="IPR013783">
    <property type="entry name" value="Ig-like_fold"/>
</dbReference>
<keyword evidence="1" id="KW-0812">Transmembrane</keyword>
<evidence type="ECO:0000313" key="5">
    <source>
        <dbReference type="Proteomes" id="UP000008922"/>
    </source>
</evidence>
<dbReference type="STRING" id="926569.ANT_28220"/>
<dbReference type="InterPro" id="IPR018905">
    <property type="entry name" value="A-galactase_NEW3"/>
</dbReference>
<evidence type="ECO:0000259" key="3">
    <source>
        <dbReference type="Pfam" id="PF10633"/>
    </source>
</evidence>
<dbReference type="Proteomes" id="UP000008922">
    <property type="component" value="Chromosome"/>
</dbReference>
<keyword evidence="5" id="KW-1185">Reference proteome</keyword>
<dbReference type="HOGENOM" id="CLU_051163_0_0_0"/>
<dbReference type="PANTHER" id="PTHR39198">
    <property type="entry name" value="HYPOTHETICAL MEMBRANE PROTEIN, CONSERVED"/>
    <property type="match status" value="1"/>
</dbReference>
<evidence type="ECO:0000256" key="1">
    <source>
        <dbReference type="SAM" id="Phobius"/>
    </source>
</evidence>
<reference evidence="4 5" key="1">
    <citation type="submission" date="2010-12" db="EMBL/GenBank/DDBJ databases">
        <title>Whole genome sequence of Anaerolinea thermophila UNI-1.</title>
        <authorList>
            <person name="Narita-Yamada S."/>
            <person name="Kishi E."/>
            <person name="Watanabe Y."/>
            <person name="Takasaki K."/>
            <person name="Ankai A."/>
            <person name="Oguchi A."/>
            <person name="Fukui S."/>
            <person name="Takahashi M."/>
            <person name="Yashiro I."/>
            <person name="Hosoyama A."/>
            <person name="Sekiguchi Y."/>
            <person name="Hanada S."/>
            <person name="Fujita N."/>
        </authorList>
    </citation>
    <scope>NUCLEOTIDE SEQUENCE [LARGE SCALE GENOMIC DNA]</scope>
    <source>
        <strain evidence="5">DSM 14523 / JCM 11388 / NBRC 100420 / UNI-1</strain>
    </source>
</reference>
<evidence type="ECO:0000256" key="2">
    <source>
        <dbReference type="SAM" id="SignalP"/>
    </source>
</evidence>
<dbReference type="Pfam" id="PF10633">
    <property type="entry name" value="NPCBM_assoc"/>
    <property type="match status" value="1"/>
</dbReference>
<sequence length="386" mass="40905">MKRLVTFLMTLLLIFSLGASVQTAHAQDADVLKLTTTYPGVVVGLGEGVSFDLKVSVSDAPHIVKLEVTQLPEGWTATLRGGGKTIQSVYVEPGKDVTVDLRLDQPKEVKSGTFNVLVTAAADGLKAQLPLQVTVKEKQPARLTLTTDLPTIKGGPTSTFSYDVTLKNEGDEDMTVSLSASAPAGFQVTFRLGAQDVTSFPINARETKRLTVRAEPYVELPAGTYPLKFTVQSGEVQASLDLQAEVTGQATLSLTAPDGRLSAQVRSGRETPLKLVVRNTGTAPARGIKLSSSEPSGWKVAFEPESIEEIAAGEEVTVTVKVKPADNALAGDYMLTLRAAPTGGSTKSADFRITVLTSTLWGLVGIILIAVAVGVVLLAVMRFGRR</sequence>
<protein>
    <recommendedName>
        <fullName evidence="3">Alpha-galactosidase NEW3 domain-containing protein</fullName>
    </recommendedName>
</protein>
<keyword evidence="1" id="KW-0472">Membrane</keyword>
<keyword evidence="2" id="KW-0732">Signal</keyword>
<feature type="signal peptide" evidence="2">
    <location>
        <begin position="1"/>
        <end position="26"/>
    </location>
</feature>
<proteinExistence type="predicted"/>
<dbReference type="InParanoid" id="E8N1A5"/>
<dbReference type="AlphaFoldDB" id="E8N1A5"/>
<keyword evidence="1" id="KW-1133">Transmembrane helix</keyword>